<sequence length="295" mass="32248">MGRVNNHNGLAEQFESHRNHLQFVAYRILGSQNEADDAVQESWIRLSRSDMSSVENIGGWMTTIVSRVCLDMLRARKSRHEDLTIDRAPEPVTHFRDGSDPEYEALMADAVGNAMLVVLGTLSPAERIAFVLHDIFGMSFADIASILGRNEAAARKLASRARQRVKGDESASRAEELRRKQELVDAFLAASRAGDFEKLLSILDPDVVTRNDPAFPPAANAPVVHGSQAAAKQFAGRAQGAQPALVNGSVGAVIGPLDQILFVLVFTVKNDKITEIEMIADPARLRQLDLALLND</sequence>
<name>A0ABQ4L825_9BACL</name>
<evidence type="ECO:0000256" key="1">
    <source>
        <dbReference type="ARBA" id="ARBA00011344"/>
    </source>
</evidence>
<accession>A0ABQ4L825</accession>
<reference evidence="4 5" key="1">
    <citation type="submission" date="2021-03" db="EMBL/GenBank/DDBJ databases">
        <title>Antimicrobial resistance genes in bacteria isolated from Japanese honey, and their potential for conferring macrolide and lincosamide resistance in the American foulbrood pathogen Paenibacillus larvae.</title>
        <authorList>
            <person name="Okamoto M."/>
            <person name="Kumagai M."/>
            <person name="Kanamori H."/>
            <person name="Takamatsu D."/>
        </authorList>
    </citation>
    <scope>NUCLEOTIDE SEQUENCE [LARGE SCALE GENOMIC DNA]</scope>
    <source>
        <strain evidence="4 5">J21TS7</strain>
    </source>
</reference>
<dbReference type="InterPro" id="IPR052704">
    <property type="entry name" value="ECF_Sigma-70_Domain"/>
</dbReference>
<dbReference type="InterPro" id="IPR036388">
    <property type="entry name" value="WH-like_DNA-bd_sf"/>
</dbReference>
<dbReference type="PANTHER" id="PTHR30173:SF43">
    <property type="entry name" value="ECF RNA POLYMERASE SIGMA FACTOR SIGI-RELATED"/>
    <property type="match status" value="1"/>
</dbReference>
<dbReference type="Pfam" id="PF08281">
    <property type="entry name" value="Sigma70_r4_2"/>
    <property type="match status" value="1"/>
</dbReference>
<dbReference type="PANTHER" id="PTHR30173">
    <property type="entry name" value="SIGMA 19 FACTOR"/>
    <property type="match status" value="1"/>
</dbReference>
<dbReference type="InterPro" id="IPR013249">
    <property type="entry name" value="RNA_pol_sigma70_r4_t2"/>
</dbReference>
<keyword evidence="5" id="KW-1185">Reference proteome</keyword>
<dbReference type="InterPro" id="IPR007627">
    <property type="entry name" value="RNA_pol_sigma70_r2"/>
</dbReference>
<dbReference type="GO" id="GO:0000428">
    <property type="term" value="C:DNA-directed RNA polymerase complex"/>
    <property type="evidence" value="ECO:0007669"/>
    <property type="project" value="UniProtKB-KW"/>
</dbReference>
<dbReference type="InterPro" id="IPR014284">
    <property type="entry name" value="RNA_pol_sigma-70_dom"/>
</dbReference>
<feature type="domain" description="RNA polymerase sigma-70 region 2" evidence="2">
    <location>
        <begin position="14"/>
        <end position="78"/>
    </location>
</feature>
<dbReference type="InterPro" id="IPR032710">
    <property type="entry name" value="NTF2-like_dom_sf"/>
</dbReference>
<evidence type="ECO:0000259" key="2">
    <source>
        <dbReference type="Pfam" id="PF04542"/>
    </source>
</evidence>
<keyword evidence="4" id="KW-0240">DNA-directed RNA polymerase</keyword>
<dbReference type="Gene3D" id="1.10.1740.10">
    <property type="match status" value="1"/>
</dbReference>
<comment type="caution">
    <text evidence="4">The sequence shown here is derived from an EMBL/GenBank/DDBJ whole genome shotgun (WGS) entry which is preliminary data.</text>
</comment>
<dbReference type="SUPFAM" id="SSF54427">
    <property type="entry name" value="NTF2-like"/>
    <property type="match status" value="1"/>
</dbReference>
<dbReference type="Pfam" id="PF04542">
    <property type="entry name" value="Sigma70_r2"/>
    <property type="match status" value="1"/>
</dbReference>
<keyword evidence="4" id="KW-0804">Transcription</keyword>
<dbReference type="InterPro" id="IPR013324">
    <property type="entry name" value="RNA_pol_sigma_r3/r4-like"/>
</dbReference>
<proteinExistence type="predicted"/>
<comment type="subunit">
    <text evidence="1">Interacts transiently with the RNA polymerase catalytic core formed by RpoA, RpoB, RpoC and RpoZ (2 alpha, 1 beta, 1 beta' and 1 omega subunit) to form the RNA polymerase holoenzyme that can initiate transcription.</text>
</comment>
<organism evidence="4 5">
    <name type="scientific">Paenibacillus cineris</name>
    <dbReference type="NCBI Taxonomy" id="237530"/>
    <lineage>
        <taxon>Bacteria</taxon>
        <taxon>Bacillati</taxon>
        <taxon>Bacillota</taxon>
        <taxon>Bacilli</taxon>
        <taxon>Bacillales</taxon>
        <taxon>Paenibacillaceae</taxon>
        <taxon>Paenibacillus</taxon>
    </lineage>
</organism>
<dbReference type="Gene3D" id="1.10.10.10">
    <property type="entry name" value="Winged helix-like DNA-binding domain superfamily/Winged helix DNA-binding domain"/>
    <property type="match status" value="1"/>
</dbReference>
<feature type="domain" description="RNA polymerase sigma factor 70 region 4 type 2" evidence="3">
    <location>
        <begin position="116"/>
        <end position="164"/>
    </location>
</feature>
<evidence type="ECO:0000313" key="5">
    <source>
        <dbReference type="Proteomes" id="UP000676601"/>
    </source>
</evidence>
<dbReference type="NCBIfam" id="TIGR02937">
    <property type="entry name" value="sigma70-ECF"/>
    <property type="match status" value="1"/>
</dbReference>
<dbReference type="SUPFAM" id="SSF88946">
    <property type="entry name" value="Sigma2 domain of RNA polymerase sigma factors"/>
    <property type="match status" value="1"/>
</dbReference>
<dbReference type="SUPFAM" id="SSF88659">
    <property type="entry name" value="Sigma3 and sigma4 domains of RNA polymerase sigma factors"/>
    <property type="match status" value="1"/>
</dbReference>
<dbReference type="Proteomes" id="UP000676601">
    <property type="component" value="Unassembled WGS sequence"/>
</dbReference>
<dbReference type="InterPro" id="IPR013325">
    <property type="entry name" value="RNA_pol_sigma_r2"/>
</dbReference>
<dbReference type="Gene3D" id="3.10.450.50">
    <property type="match status" value="1"/>
</dbReference>
<dbReference type="EMBL" id="BORU01000001">
    <property type="protein sequence ID" value="GIO52741.1"/>
    <property type="molecule type" value="Genomic_DNA"/>
</dbReference>
<gene>
    <name evidence="4" type="primary">rpoE_1</name>
    <name evidence="4" type="ORF">J21TS7_10590</name>
</gene>
<evidence type="ECO:0000313" key="4">
    <source>
        <dbReference type="EMBL" id="GIO52741.1"/>
    </source>
</evidence>
<protein>
    <submittedName>
        <fullName evidence="4">DNA-directed RNA polymerase sigma-70 factor</fullName>
    </submittedName>
</protein>
<evidence type="ECO:0000259" key="3">
    <source>
        <dbReference type="Pfam" id="PF08281"/>
    </source>
</evidence>